<dbReference type="GO" id="GO:0016020">
    <property type="term" value="C:membrane"/>
    <property type="evidence" value="ECO:0007669"/>
    <property type="project" value="UniProtKB-SubCell"/>
</dbReference>
<sequence length="335" mass="36952">MIDQSTEAQRVGAGNSAKYLLLAMRPKQWVKNAFVFAGIVFAEQHLFTQMWAIGRVLLAFVLFCLVSGCVYLINDLADIEKDRNHPRKRLRPLASGKLSPTLAYWAAILIGIAALSFPFVLGGRAQLGASTGSAWQRLGSTYALGWYTFGLILAAYFALQLAYTFYLKHVVILDLFCIAGGFVLRAVGGAAVLQVTITPWWLVCVLLLALFLGLGKRRNELLVLEGGAGSHRRILQEYSPHFLEHLITIDVACTIIAYSLATFTAPSAPQKPYPLLMATIPFVIYALFRYLYLMYQRGDGGTPEELLFKDRPLLVAILLWGALVVSTLLLFGNGS</sequence>
<feature type="transmembrane region" description="Helical" evidence="5">
    <location>
        <begin position="242"/>
        <end position="261"/>
    </location>
</feature>
<feature type="transmembrane region" description="Helical" evidence="5">
    <location>
        <begin position="199"/>
        <end position="215"/>
    </location>
</feature>
<dbReference type="CDD" id="cd13963">
    <property type="entry name" value="PT_UbiA_2"/>
    <property type="match status" value="1"/>
</dbReference>
<evidence type="ECO:0008006" key="7">
    <source>
        <dbReference type="Google" id="ProtNLM"/>
    </source>
</evidence>
<comment type="subcellular location">
    <subcellularLocation>
        <location evidence="1">Membrane</location>
        <topology evidence="1">Multi-pass membrane protein</topology>
    </subcellularLocation>
</comment>
<accession>A0A6J4H4N4</accession>
<dbReference type="InterPro" id="IPR000537">
    <property type="entry name" value="UbiA_prenyltransferase"/>
</dbReference>
<evidence type="ECO:0000313" key="6">
    <source>
        <dbReference type="EMBL" id="CAA9213769.1"/>
    </source>
</evidence>
<feature type="transmembrane region" description="Helical" evidence="5">
    <location>
        <begin position="273"/>
        <end position="292"/>
    </location>
</feature>
<evidence type="ECO:0000256" key="5">
    <source>
        <dbReference type="SAM" id="Phobius"/>
    </source>
</evidence>
<name>A0A6J4H4N4_9CHLR</name>
<keyword evidence="3 5" id="KW-1133">Transmembrane helix</keyword>
<gene>
    <name evidence="6" type="ORF">AVDCRST_MAG26-229</name>
</gene>
<feature type="transmembrane region" description="Helical" evidence="5">
    <location>
        <begin position="141"/>
        <end position="159"/>
    </location>
</feature>
<dbReference type="Gene3D" id="1.10.357.140">
    <property type="entry name" value="UbiA prenyltransferase"/>
    <property type="match status" value="1"/>
</dbReference>
<evidence type="ECO:0000256" key="4">
    <source>
        <dbReference type="ARBA" id="ARBA00023136"/>
    </source>
</evidence>
<organism evidence="6">
    <name type="scientific">uncultured Chloroflexia bacterium</name>
    <dbReference type="NCBI Taxonomy" id="1672391"/>
    <lineage>
        <taxon>Bacteria</taxon>
        <taxon>Bacillati</taxon>
        <taxon>Chloroflexota</taxon>
        <taxon>Chloroflexia</taxon>
        <taxon>environmental samples</taxon>
    </lineage>
</organism>
<evidence type="ECO:0000256" key="3">
    <source>
        <dbReference type="ARBA" id="ARBA00022989"/>
    </source>
</evidence>
<keyword evidence="2 5" id="KW-0812">Transmembrane</keyword>
<feature type="transmembrane region" description="Helical" evidence="5">
    <location>
        <begin position="53"/>
        <end position="77"/>
    </location>
</feature>
<dbReference type="Pfam" id="PF01040">
    <property type="entry name" value="UbiA"/>
    <property type="match status" value="1"/>
</dbReference>
<proteinExistence type="predicted"/>
<feature type="transmembrane region" description="Helical" evidence="5">
    <location>
        <begin position="98"/>
        <end position="121"/>
    </location>
</feature>
<evidence type="ECO:0000256" key="1">
    <source>
        <dbReference type="ARBA" id="ARBA00004141"/>
    </source>
</evidence>
<dbReference type="GO" id="GO:0016765">
    <property type="term" value="F:transferase activity, transferring alkyl or aryl (other than methyl) groups"/>
    <property type="evidence" value="ECO:0007669"/>
    <property type="project" value="InterPro"/>
</dbReference>
<feature type="transmembrane region" description="Helical" evidence="5">
    <location>
        <begin position="313"/>
        <end position="332"/>
    </location>
</feature>
<dbReference type="EMBL" id="CADCTK010000054">
    <property type="protein sequence ID" value="CAA9213769.1"/>
    <property type="molecule type" value="Genomic_DNA"/>
</dbReference>
<keyword evidence="4 5" id="KW-0472">Membrane</keyword>
<protein>
    <recommendedName>
        <fullName evidence="7">Decaprenyl-phosphate phosphoribosyltransferase</fullName>
    </recommendedName>
</protein>
<reference evidence="6" key="1">
    <citation type="submission" date="2020-02" db="EMBL/GenBank/DDBJ databases">
        <authorList>
            <person name="Meier V. D."/>
        </authorList>
    </citation>
    <scope>NUCLEOTIDE SEQUENCE</scope>
    <source>
        <strain evidence="6">AVDCRST_MAG26</strain>
    </source>
</reference>
<dbReference type="AlphaFoldDB" id="A0A6J4H4N4"/>
<evidence type="ECO:0000256" key="2">
    <source>
        <dbReference type="ARBA" id="ARBA00022692"/>
    </source>
</evidence>
<dbReference type="InterPro" id="IPR044878">
    <property type="entry name" value="UbiA_sf"/>
</dbReference>